<keyword evidence="2" id="KW-0472">Membrane</keyword>
<evidence type="ECO:0000256" key="2">
    <source>
        <dbReference type="SAM" id="Phobius"/>
    </source>
</evidence>
<dbReference type="GeneID" id="111117861"/>
<keyword evidence="3" id="KW-0732">Signal</keyword>
<dbReference type="KEGG" id="cvn:111117861"/>
<evidence type="ECO:0000313" key="5">
    <source>
        <dbReference type="RefSeq" id="XP_022312796.1"/>
    </source>
</evidence>
<gene>
    <name evidence="5" type="primary">LOC111117861</name>
</gene>
<feature type="transmembrane region" description="Helical" evidence="2">
    <location>
        <begin position="179"/>
        <end position="197"/>
    </location>
</feature>
<dbReference type="Proteomes" id="UP000694844">
    <property type="component" value="Chromosome 10"/>
</dbReference>
<dbReference type="AlphaFoldDB" id="A0A8B8CDU9"/>
<accession>A0A8B8CDU9</accession>
<reference evidence="5" key="1">
    <citation type="submission" date="2025-08" db="UniProtKB">
        <authorList>
            <consortium name="RefSeq"/>
        </authorList>
    </citation>
    <scope>IDENTIFICATION</scope>
    <source>
        <tissue evidence="5">Whole sample</tissue>
    </source>
</reference>
<feature type="region of interest" description="Disordered" evidence="1">
    <location>
        <begin position="87"/>
        <end position="163"/>
    </location>
</feature>
<sequence>MLGRAFILVVLGLILNARGEDSCRPATICCEESPRRCGGVCECIRFSQLMTRERVLRVQFAPGTHLVYADRVLVEAVGDPVPRIIHTSDVSSDAPTMQTQSKSSIQATVDTTPTMPTRSKSSATQIPRTTTIASLPNPGKTTQTTDSTNDSLPNTGKTTQTTDFSTAGKTLRVLMPMNMTPIVIISTVSVVVLLVVYRMRMTEEEAAEPPQEEGGVGIVGIRGCRIRCTLIECSVRTCNGVAGVKILLIRGGWWV</sequence>
<protein>
    <submittedName>
        <fullName evidence="5">Uncharacterized protein LOC111117861 isoform X1</fullName>
    </submittedName>
</protein>
<organism evidence="4 5">
    <name type="scientific">Crassostrea virginica</name>
    <name type="common">Eastern oyster</name>
    <dbReference type="NCBI Taxonomy" id="6565"/>
    <lineage>
        <taxon>Eukaryota</taxon>
        <taxon>Metazoa</taxon>
        <taxon>Spiralia</taxon>
        <taxon>Lophotrochozoa</taxon>
        <taxon>Mollusca</taxon>
        <taxon>Bivalvia</taxon>
        <taxon>Autobranchia</taxon>
        <taxon>Pteriomorphia</taxon>
        <taxon>Ostreida</taxon>
        <taxon>Ostreoidea</taxon>
        <taxon>Ostreidae</taxon>
        <taxon>Crassostrea</taxon>
    </lineage>
</organism>
<feature type="compositionally biased region" description="Polar residues" evidence="1">
    <location>
        <begin position="88"/>
        <end position="163"/>
    </location>
</feature>
<proteinExistence type="predicted"/>
<keyword evidence="2" id="KW-0812">Transmembrane</keyword>
<feature type="signal peptide" evidence="3">
    <location>
        <begin position="1"/>
        <end position="19"/>
    </location>
</feature>
<evidence type="ECO:0000256" key="1">
    <source>
        <dbReference type="SAM" id="MobiDB-lite"/>
    </source>
</evidence>
<keyword evidence="2" id="KW-1133">Transmembrane helix</keyword>
<dbReference type="RefSeq" id="XP_022312796.1">
    <property type="nucleotide sequence ID" value="XM_022457088.1"/>
</dbReference>
<keyword evidence="4" id="KW-1185">Reference proteome</keyword>
<feature type="chain" id="PRO_5034341931" evidence="3">
    <location>
        <begin position="20"/>
        <end position="255"/>
    </location>
</feature>
<evidence type="ECO:0000313" key="4">
    <source>
        <dbReference type="Proteomes" id="UP000694844"/>
    </source>
</evidence>
<evidence type="ECO:0000256" key="3">
    <source>
        <dbReference type="SAM" id="SignalP"/>
    </source>
</evidence>
<name>A0A8B8CDU9_CRAVI</name>